<dbReference type="CDD" id="cd00130">
    <property type="entry name" value="PAS"/>
    <property type="match status" value="1"/>
</dbReference>
<feature type="domain" description="PAC" evidence="2">
    <location>
        <begin position="296"/>
        <end position="347"/>
    </location>
</feature>
<dbReference type="PANTHER" id="PTHR44757">
    <property type="entry name" value="DIGUANYLATE CYCLASE DGCP"/>
    <property type="match status" value="1"/>
</dbReference>
<evidence type="ECO:0000313" key="6">
    <source>
        <dbReference type="Proteomes" id="UP000552700"/>
    </source>
</evidence>
<feature type="transmembrane region" description="Helical" evidence="1">
    <location>
        <begin position="43"/>
        <end position="62"/>
    </location>
</feature>
<dbReference type="InterPro" id="IPR001633">
    <property type="entry name" value="EAL_dom"/>
</dbReference>
<keyword evidence="1" id="KW-0812">Transmembrane</keyword>
<feature type="transmembrane region" description="Helical" evidence="1">
    <location>
        <begin position="174"/>
        <end position="198"/>
    </location>
</feature>
<dbReference type="InterPro" id="IPR009875">
    <property type="entry name" value="PilZ_domain"/>
</dbReference>
<keyword evidence="1" id="KW-0472">Membrane</keyword>
<organism evidence="5 6">
    <name type="scientific">Sphingobium subterraneum</name>
    <dbReference type="NCBI Taxonomy" id="627688"/>
    <lineage>
        <taxon>Bacteria</taxon>
        <taxon>Pseudomonadati</taxon>
        <taxon>Pseudomonadota</taxon>
        <taxon>Alphaproteobacteria</taxon>
        <taxon>Sphingomonadales</taxon>
        <taxon>Sphingomonadaceae</taxon>
        <taxon>Sphingobium</taxon>
    </lineage>
</organism>
<dbReference type="InterPro" id="IPR035919">
    <property type="entry name" value="EAL_sf"/>
</dbReference>
<evidence type="ECO:0000256" key="1">
    <source>
        <dbReference type="SAM" id="Phobius"/>
    </source>
</evidence>
<keyword evidence="6" id="KW-1185">Reference proteome</keyword>
<dbReference type="Gene3D" id="3.30.70.270">
    <property type="match status" value="1"/>
</dbReference>
<dbReference type="InterPro" id="IPR052155">
    <property type="entry name" value="Biofilm_reg_signaling"/>
</dbReference>
<comment type="caution">
    <text evidence="5">The sequence shown here is derived from an EMBL/GenBank/DDBJ whole genome shotgun (WGS) entry which is preliminary data.</text>
</comment>
<dbReference type="Proteomes" id="UP000552700">
    <property type="component" value="Unassembled WGS sequence"/>
</dbReference>
<dbReference type="InterPro" id="IPR000700">
    <property type="entry name" value="PAS-assoc_C"/>
</dbReference>
<dbReference type="Gene3D" id="3.20.20.450">
    <property type="entry name" value="EAL domain"/>
    <property type="match status" value="1"/>
</dbReference>
<feature type="transmembrane region" description="Helical" evidence="1">
    <location>
        <begin position="74"/>
        <end position="96"/>
    </location>
</feature>
<proteinExistence type="predicted"/>
<dbReference type="GO" id="GO:0035438">
    <property type="term" value="F:cyclic-di-GMP binding"/>
    <property type="evidence" value="ECO:0007669"/>
    <property type="project" value="InterPro"/>
</dbReference>
<dbReference type="InterPro" id="IPR000160">
    <property type="entry name" value="GGDEF_dom"/>
</dbReference>
<feature type="domain" description="EAL" evidence="3">
    <location>
        <begin position="521"/>
        <end position="772"/>
    </location>
</feature>
<dbReference type="PANTHER" id="PTHR44757:SF2">
    <property type="entry name" value="BIOFILM ARCHITECTURE MAINTENANCE PROTEIN MBAA"/>
    <property type="match status" value="1"/>
</dbReference>
<accession>A0A841J6L2</accession>
<dbReference type="AlphaFoldDB" id="A0A841J6L2"/>
<gene>
    <name evidence="5" type="ORF">FHS92_001917</name>
</gene>
<reference evidence="5 6" key="1">
    <citation type="submission" date="2020-08" db="EMBL/GenBank/DDBJ databases">
        <title>Genomic Encyclopedia of Type Strains, Phase IV (KMG-IV): sequencing the most valuable type-strain genomes for metagenomic binning, comparative biology and taxonomic classification.</title>
        <authorList>
            <person name="Goeker M."/>
        </authorList>
    </citation>
    <scope>NUCLEOTIDE SEQUENCE [LARGE SCALE GENOMIC DNA]</scope>
    <source>
        <strain evidence="5 6">DSM 102255</strain>
    </source>
</reference>
<feature type="domain" description="GGDEF" evidence="4">
    <location>
        <begin position="379"/>
        <end position="512"/>
    </location>
</feature>
<dbReference type="PROSITE" id="PS50113">
    <property type="entry name" value="PAC"/>
    <property type="match status" value="1"/>
</dbReference>
<dbReference type="InterPro" id="IPR029787">
    <property type="entry name" value="Nucleotide_cyclase"/>
</dbReference>
<dbReference type="CDD" id="cd01948">
    <property type="entry name" value="EAL"/>
    <property type="match status" value="1"/>
</dbReference>
<dbReference type="SUPFAM" id="SSF141371">
    <property type="entry name" value="PilZ domain-like"/>
    <property type="match status" value="1"/>
</dbReference>
<dbReference type="Pfam" id="PF07238">
    <property type="entry name" value="PilZ"/>
    <property type="match status" value="1"/>
</dbReference>
<dbReference type="InterPro" id="IPR035965">
    <property type="entry name" value="PAS-like_dom_sf"/>
</dbReference>
<keyword evidence="1" id="KW-1133">Transmembrane helix</keyword>
<dbReference type="PROSITE" id="PS50883">
    <property type="entry name" value="EAL"/>
    <property type="match status" value="1"/>
</dbReference>
<dbReference type="CDD" id="cd01949">
    <property type="entry name" value="GGDEF"/>
    <property type="match status" value="1"/>
</dbReference>
<dbReference type="SMART" id="SM00052">
    <property type="entry name" value="EAL"/>
    <property type="match status" value="1"/>
</dbReference>
<dbReference type="SUPFAM" id="SSF141868">
    <property type="entry name" value="EAL domain-like"/>
    <property type="match status" value="1"/>
</dbReference>
<dbReference type="RefSeq" id="WP_184079894.1">
    <property type="nucleotide sequence ID" value="NZ_JACIJP010000002.1"/>
</dbReference>
<dbReference type="SMART" id="SM00267">
    <property type="entry name" value="GGDEF"/>
    <property type="match status" value="1"/>
</dbReference>
<evidence type="ECO:0000313" key="5">
    <source>
        <dbReference type="EMBL" id="MBB6124188.1"/>
    </source>
</evidence>
<dbReference type="SUPFAM" id="SSF55785">
    <property type="entry name" value="PYP-like sensor domain (PAS domain)"/>
    <property type="match status" value="1"/>
</dbReference>
<evidence type="ECO:0000259" key="4">
    <source>
        <dbReference type="PROSITE" id="PS50887"/>
    </source>
</evidence>
<sequence length="874" mass="95168">MALSRIRLHKQEVTAHPSTIVSLGLADARQDMTAQWNAESIRAISLLWPVLIFAKLCLLAGSVDLRHLAEGGHWAPLVLILGMFCVDIAIWIAPRLPMLRRQLPHRQFWLLLGLMLLSGVMTNLSYEQVPEPLLSGVMSPMIGQMALALLAVSICGARRLCGLVYCLGAGMATLLHGGMGTSAVFVLFLMSMALATLAQARMEQARLAVIQANELRGRRSERLLLEYEEAGRGWFWETDRTGVLTYISDRLARSLHSSAEQLTGRPLTDLIAAGDSMAREGDRTLGFHLSARSSFSDVAVRVAVSDDERWWAISGRPIINEYGQFQGFRGSGADLTEMRRSQAEVNRLAQYDSLTGLANRVQMMRTLEQAMTDPSGRMGECALLLLDLDRFKSVNDTMGHPAGDALLRQVSQRLQRVVGDRGMVGRLGGDEFKVVMPGLVDRTKVAILAQAIIATLSQAYMIEDNQVVIGASIGIALCPDDGTTADALIRNADLALYAAKGDGRGVHRFYSAEMHADAEDRRRLEEDLRQALAGDALHLVYQPVVSAVTEKVSGFEALLRWNHPVRGPISPSVFIPIAEDAGLIPAIGEWVLRTACADAVHWPEGVRVAVNVSPIQFANPSLPTIVMNTLAQTGLAAERLELEITESVFLNDDDATDRMFASLKAVGVRLALDDFGTGYSSLGYLKKAPFDKIKIDQSFVRGAAMRGSRNSAIIKSIVSLAEALNMDTTAEGVETHDELDLIRSLGCSHIQGFIYGQGAPAEEVLARFAQKSAPKAEASGYQSARPPRKTMLRTVSIAHAGQQYVGRVRNISASGAMIEGLWNVPEGTTFTIELADGLTVDATTRWSTQDRMGVVFADDIDLRLLNAPPMKMAS</sequence>
<protein>
    <submittedName>
        <fullName evidence="5">Diguanylate cyclase (GGDEF)-like protein</fullName>
    </submittedName>
</protein>
<dbReference type="EMBL" id="JACIJP010000002">
    <property type="protein sequence ID" value="MBB6124188.1"/>
    <property type="molecule type" value="Genomic_DNA"/>
</dbReference>
<feature type="transmembrane region" description="Helical" evidence="1">
    <location>
        <begin position="108"/>
        <end position="126"/>
    </location>
</feature>
<dbReference type="NCBIfam" id="TIGR00254">
    <property type="entry name" value="GGDEF"/>
    <property type="match status" value="1"/>
</dbReference>
<name>A0A841J6L2_9SPHN</name>
<dbReference type="Gene3D" id="3.30.450.20">
    <property type="entry name" value="PAS domain"/>
    <property type="match status" value="1"/>
</dbReference>
<feature type="transmembrane region" description="Helical" evidence="1">
    <location>
        <begin position="146"/>
        <end position="167"/>
    </location>
</feature>
<evidence type="ECO:0000259" key="3">
    <source>
        <dbReference type="PROSITE" id="PS50883"/>
    </source>
</evidence>
<evidence type="ECO:0000259" key="2">
    <source>
        <dbReference type="PROSITE" id="PS50113"/>
    </source>
</evidence>
<dbReference type="InterPro" id="IPR043128">
    <property type="entry name" value="Rev_trsase/Diguanyl_cyclase"/>
</dbReference>
<dbReference type="InterPro" id="IPR000014">
    <property type="entry name" value="PAS"/>
</dbReference>
<dbReference type="PROSITE" id="PS50887">
    <property type="entry name" value="GGDEF"/>
    <property type="match status" value="1"/>
</dbReference>
<dbReference type="Pfam" id="PF00563">
    <property type="entry name" value="EAL"/>
    <property type="match status" value="1"/>
</dbReference>
<dbReference type="Gene3D" id="2.40.10.220">
    <property type="entry name" value="predicted glycosyltransferase like domains"/>
    <property type="match status" value="1"/>
</dbReference>
<dbReference type="Pfam" id="PF00990">
    <property type="entry name" value="GGDEF"/>
    <property type="match status" value="1"/>
</dbReference>
<dbReference type="SUPFAM" id="SSF55073">
    <property type="entry name" value="Nucleotide cyclase"/>
    <property type="match status" value="1"/>
</dbReference>